<dbReference type="PANTHER" id="PTHR11439">
    <property type="entry name" value="GAG-POL-RELATED RETROTRANSPOSON"/>
    <property type="match status" value="1"/>
</dbReference>
<comment type="caution">
    <text evidence="2">The sequence shown here is derived from an EMBL/GenBank/DDBJ whole genome shotgun (WGS) entry which is preliminary data.</text>
</comment>
<protein>
    <recommendedName>
        <fullName evidence="1">Reverse transcriptase Ty1/copia-type domain-containing protein</fullName>
    </recommendedName>
</protein>
<dbReference type="InterPro" id="IPR043502">
    <property type="entry name" value="DNA/RNA_pol_sf"/>
</dbReference>
<reference evidence="2" key="1">
    <citation type="journal article" date="2019" name="Sci. Rep.">
        <title>Draft genome of Tanacetum cinerariifolium, the natural source of mosquito coil.</title>
        <authorList>
            <person name="Yamashiro T."/>
            <person name="Shiraishi A."/>
            <person name="Satake H."/>
            <person name="Nakayama K."/>
        </authorList>
    </citation>
    <scope>NUCLEOTIDE SEQUENCE</scope>
</reference>
<dbReference type="InterPro" id="IPR013103">
    <property type="entry name" value="RVT_2"/>
</dbReference>
<feature type="domain" description="Reverse transcriptase Ty1/copia-type" evidence="1">
    <location>
        <begin position="89"/>
        <end position="165"/>
    </location>
</feature>
<dbReference type="PANTHER" id="PTHR11439:SF524">
    <property type="entry name" value="RNA-DIRECTED DNA POLYMERASE, PROTEIN KINASE RLK-PELLE-DLSV FAMILY"/>
    <property type="match status" value="1"/>
</dbReference>
<dbReference type="AlphaFoldDB" id="A0A699HRH9"/>
<accession>A0A699HRH9</accession>
<dbReference type="CDD" id="cd09272">
    <property type="entry name" value="RNase_HI_RT_Ty1"/>
    <property type="match status" value="1"/>
</dbReference>
<dbReference type="Pfam" id="PF07727">
    <property type="entry name" value="RVT_2"/>
    <property type="match status" value="1"/>
</dbReference>
<organism evidence="2">
    <name type="scientific">Tanacetum cinerariifolium</name>
    <name type="common">Dalmatian daisy</name>
    <name type="synonym">Chrysanthemum cinerariifolium</name>
    <dbReference type="NCBI Taxonomy" id="118510"/>
    <lineage>
        <taxon>Eukaryota</taxon>
        <taxon>Viridiplantae</taxon>
        <taxon>Streptophyta</taxon>
        <taxon>Embryophyta</taxon>
        <taxon>Tracheophyta</taxon>
        <taxon>Spermatophyta</taxon>
        <taxon>Magnoliopsida</taxon>
        <taxon>eudicotyledons</taxon>
        <taxon>Gunneridae</taxon>
        <taxon>Pentapetalae</taxon>
        <taxon>asterids</taxon>
        <taxon>campanulids</taxon>
        <taxon>Asterales</taxon>
        <taxon>Asteraceae</taxon>
        <taxon>Asteroideae</taxon>
        <taxon>Anthemideae</taxon>
        <taxon>Anthemidinae</taxon>
        <taxon>Tanacetum</taxon>
    </lineage>
</organism>
<gene>
    <name evidence="2" type="ORF">Tci_443453</name>
</gene>
<name>A0A699HRH9_TANCI</name>
<sequence length="406" mass="46511">MVTRFRVGTNRLVERLTLHVSSVSPLPRSYREAFNDVNWQSAMRDEYNALIKNSTWTLVPRPPDVNVVRCMWLFRYKCLADGMLNGSTQLEVHHLDVKNAFLRGDLSEIVYMHQPFGFRESTHPDYVCLLQRSLYGIKQAPHAWFQRFESYITRVGFYQSHLLHQIISSLHQEFAMTDLASLTYFLGISVTRDSSVIRTPVDTEFKLGTTGDVVSDPTLYQSLAGYCSILLLLDPISLMLFSRCVFICMILGSLTFSPLSGSCAMFATLSRSSAEVEYRGVSNVVAETCWLRNLLRELHTPLSSVTFVYCDNVSVIYLSSNPVQHQRTKHIEIDIHFVRDLVATGQVWVLHVPYRYQFADIFTKDLPSALLEEFRSSLSVRCLLAQTARKCCHSICDQPYIIDYHN</sequence>
<dbReference type="SUPFAM" id="SSF56672">
    <property type="entry name" value="DNA/RNA polymerases"/>
    <property type="match status" value="1"/>
</dbReference>
<dbReference type="EMBL" id="BKCJ010202779">
    <property type="protein sequence ID" value="GEY71479.1"/>
    <property type="molecule type" value="Genomic_DNA"/>
</dbReference>
<proteinExistence type="predicted"/>
<evidence type="ECO:0000313" key="2">
    <source>
        <dbReference type="EMBL" id="GEY71479.1"/>
    </source>
</evidence>
<evidence type="ECO:0000259" key="1">
    <source>
        <dbReference type="Pfam" id="PF07727"/>
    </source>
</evidence>